<reference evidence="8 9" key="1">
    <citation type="submission" date="2018-04" db="EMBL/GenBank/DDBJ databases">
        <title>Denitrifier Microvirgula.</title>
        <authorList>
            <person name="Anderson E."/>
            <person name="Jang J."/>
            <person name="Ishii S."/>
        </authorList>
    </citation>
    <scope>NUCLEOTIDE SEQUENCE [LARGE SCALE GENOMIC DNA]</scope>
    <source>
        <strain evidence="8 9">BE2.4</strain>
    </source>
</reference>
<sequence length="225" mass="23251">MKRTTLAAIATGVAFSVAGCATQPGQQNPGGMSNTGMGAIIGTLGGAAAGVLIGDSTKGALIGAAAGAAIGAGTGYYMDRQKAKMEESMRQEISSGQMELQQRPDKSLVVTMNEEATFAFNSSKVKPAFYPAMNKVAQVLGEYDKTTLKITGYTDNVGSDAYNLKLSQQRASAVKSYLTGKGIAASRISTVGMGKANPRAGNDTAQGRAMNRRVDILIQPTADAK</sequence>
<accession>A0A2S0P6I7</accession>
<dbReference type="AlphaFoldDB" id="A0A2S0P6I7"/>
<dbReference type="Pfam" id="PF13488">
    <property type="entry name" value="Gly-zipper_Omp"/>
    <property type="match status" value="1"/>
</dbReference>
<feature type="transmembrane region" description="Helical" evidence="5">
    <location>
        <begin position="60"/>
        <end position="78"/>
    </location>
</feature>
<gene>
    <name evidence="8" type="ORF">DAI18_02180</name>
</gene>
<evidence type="ECO:0000259" key="7">
    <source>
        <dbReference type="PROSITE" id="PS51123"/>
    </source>
</evidence>
<comment type="subcellular location">
    <subcellularLocation>
        <location evidence="1">Cell outer membrane</location>
    </subcellularLocation>
</comment>
<evidence type="ECO:0000256" key="2">
    <source>
        <dbReference type="ARBA" id="ARBA00023136"/>
    </source>
</evidence>
<evidence type="ECO:0000313" key="9">
    <source>
        <dbReference type="Proteomes" id="UP000244173"/>
    </source>
</evidence>
<dbReference type="InterPro" id="IPR006665">
    <property type="entry name" value="OmpA-like"/>
</dbReference>
<dbReference type="PRINTS" id="PR01021">
    <property type="entry name" value="OMPADOMAIN"/>
</dbReference>
<dbReference type="PANTHER" id="PTHR30329">
    <property type="entry name" value="STATOR ELEMENT OF FLAGELLAR MOTOR COMPLEX"/>
    <property type="match status" value="1"/>
</dbReference>
<keyword evidence="8" id="KW-0966">Cell projection</keyword>
<proteinExistence type="predicted"/>
<dbReference type="EMBL" id="CP028519">
    <property type="protein sequence ID" value="AVY92980.1"/>
    <property type="molecule type" value="Genomic_DNA"/>
</dbReference>
<dbReference type="PANTHER" id="PTHR30329:SF21">
    <property type="entry name" value="LIPOPROTEIN YIAD-RELATED"/>
    <property type="match status" value="1"/>
</dbReference>
<dbReference type="CDD" id="cd07185">
    <property type="entry name" value="OmpA_C-like"/>
    <property type="match status" value="1"/>
</dbReference>
<dbReference type="SUPFAM" id="SSF103088">
    <property type="entry name" value="OmpA-like"/>
    <property type="match status" value="1"/>
</dbReference>
<organism evidence="8 9">
    <name type="scientific">Microvirgula aerodenitrificans</name>
    <dbReference type="NCBI Taxonomy" id="57480"/>
    <lineage>
        <taxon>Bacteria</taxon>
        <taxon>Pseudomonadati</taxon>
        <taxon>Pseudomonadota</taxon>
        <taxon>Betaproteobacteria</taxon>
        <taxon>Neisseriales</taxon>
        <taxon>Aquaspirillaceae</taxon>
        <taxon>Microvirgula</taxon>
    </lineage>
</organism>
<dbReference type="Gene3D" id="3.30.1330.60">
    <property type="entry name" value="OmpA-like domain"/>
    <property type="match status" value="1"/>
</dbReference>
<dbReference type="InterPro" id="IPR050330">
    <property type="entry name" value="Bact_OuterMem_StrucFunc"/>
</dbReference>
<keyword evidence="8" id="KW-0969">Cilium</keyword>
<feature type="transmembrane region" description="Helical" evidence="5">
    <location>
        <begin position="36"/>
        <end position="53"/>
    </location>
</feature>
<dbReference type="InterPro" id="IPR036737">
    <property type="entry name" value="OmpA-like_sf"/>
</dbReference>
<keyword evidence="5" id="KW-1133">Transmembrane helix</keyword>
<evidence type="ECO:0000256" key="5">
    <source>
        <dbReference type="SAM" id="Phobius"/>
    </source>
</evidence>
<dbReference type="PROSITE" id="PS01068">
    <property type="entry name" value="OMPA_1"/>
    <property type="match status" value="1"/>
</dbReference>
<dbReference type="InterPro" id="IPR006690">
    <property type="entry name" value="OMPA-like_CS"/>
</dbReference>
<dbReference type="STRING" id="1122240.GCA_000620105_03353"/>
<feature type="signal peptide" evidence="6">
    <location>
        <begin position="1"/>
        <end position="21"/>
    </location>
</feature>
<protein>
    <submittedName>
        <fullName evidence="8">Flagellar motor protein MotB</fullName>
    </submittedName>
</protein>
<dbReference type="OrthoDB" id="9782229at2"/>
<dbReference type="KEGG" id="maer:DAI18_02180"/>
<dbReference type="PROSITE" id="PS51257">
    <property type="entry name" value="PROKAR_LIPOPROTEIN"/>
    <property type="match status" value="1"/>
</dbReference>
<dbReference type="Proteomes" id="UP000244173">
    <property type="component" value="Chromosome"/>
</dbReference>
<dbReference type="RefSeq" id="WP_107888654.1">
    <property type="nucleotide sequence ID" value="NZ_CALFSO010000055.1"/>
</dbReference>
<keyword evidence="2 4" id="KW-0472">Membrane</keyword>
<evidence type="ECO:0000256" key="1">
    <source>
        <dbReference type="ARBA" id="ARBA00004442"/>
    </source>
</evidence>
<evidence type="ECO:0000256" key="6">
    <source>
        <dbReference type="SAM" id="SignalP"/>
    </source>
</evidence>
<keyword evidence="3" id="KW-0998">Cell outer membrane</keyword>
<dbReference type="Pfam" id="PF00691">
    <property type="entry name" value="OmpA"/>
    <property type="match status" value="1"/>
</dbReference>
<feature type="domain" description="OmpA-like" evidence="7">
    <location>
        <begin position="105"/>
        <end position="222"/>
    </location>
</feature>
<dbReference type="InterPro" id="IPR039567">
    <property type="entry name" value="Gly-zipper"/>
</dbReference>
<feature type="chain" id="PRO_5015651524" evidence="6">
    <location>
        <begin position="22"/>
        <end position="225"/>
    </location>
</feature>
<evidence type="ECO:0000256" key="4">
    <source>
        <dbReference type="PROSITE-ProRule" id="PRU00473"/>
    </source>
</evidence>
<evidence type="ECO:0000313" key="8">
    <source>
        <dbReference type="EMBL" id="AVY92980.1"/>
    </source>
</evidence>
<dbReference type="InterPro" id="IPR006664">
    <property type="entry name" value="OMP_bac"/>
</dbReference>
<keyword evidence="6" id="KW-0732">Signal</keyword>
<evidence type="ECO:0000256" key="3">
    <source>
        <dbReference type="ARBA" id="ARBA00023237"/>
    </source>
</evidence>
<keyword evidence="5" id="KW-0812">Transmembrane</keyword>
<name>A0A2S0P6I7_9NEIS</name>
<dbReference type="PROSITE" id="PS51123">
    <property type="entry name" value="OMPA_2"/>
    <property type="match status" value="1"/>
</dbReference>
<dbReference type="GO" id="GO:0009279">
    <property type="term" value="C:cell outer membrane"/>
    <property type="evidence" value="ECO:0007669"/>
    <property type="project" value="UniProtKB-SubCell"/>
</dbReference>
<keyword evidence="8" id="KW-0282">Flagellum</keyword>
<keyword evidence="9" id="KW-1185">Reference proteome</keyword>